<reference evidence="1" key="1">
    <citation type="submission" date="2021-06" db="EMBL/GenBank/DDBJ databases">
        <authorList>
            <person name="Kallberg Y."/>
            <person name="Tangrot J."/>
            <person name="Rosling A."/>
        </authorList>
    </citation>
    <scope>NUCLEOTIDE SEQUENCE</scope>
    <source>
        <strain evidence="1">BR232B</strain>
    </source>
</reference>
<protein>
    <submittedName>
        <fullName evidence="1">11344_t:CDS:1</fullName>
    </submittedName>
</protein>
<evidence type="ECO:0000313" key="2">
    <source>
        <dbReference type="Proteomes" id="UP000789739"/>
    </source>
</evidence>
<keyword evidence="2" id="KW-1185">Reference proteome</keyword>
<dbReference type="OrthoDB" id="2425734at2759"/>
<organism evidence="1 2">
    <name type="scientific">Paraglomus brasilianum</name>
    <dbReference type="NCBI Taxonomy" id="144538"/>
    <lineage>
        <taxon>Eukaryota</taxon>
        <taxon>Fungi</taxon>
        <taxon>Fungi incertae sedis</taxon>
        <taxon>Mucoromycota</taxon>
        <taxon>Glomeromycotina</taxon>
        <taxon>Glomeromycetes</taxon>
        <taxon>Paraglomerales</taxon>
        <taxon>Paraglomeraceae</taxon>
        <taxon>Paraglomus</taxon>
    </lineage>
</organism>
<dbReference type="EMBL" id="CAJVPI010005278">
    <property type="protein sequence ID" value="CAG8673065.1"/>
    <property type="molecule type" value="Genomic_DNA"/>
</dbReference>
<proteinExistence type="predicted"/>
<dbReference type="Proteomes" id="UP000789739">
    <property type="component" value="Unassembled WGS sequence"/>
</dbReference>
<sequence>MPMPKRDMAVTTNMLDRLVEFYQQAYADTPFSFRRPFSHQQHGDITVRPQATQYGRLQISGETFGSVFSGRSNSNAYILARFINQHDIVETYPGQVQYYLEHTIVINGLQIKHYLAYVRWYKQVSVAEIRFHLSPDKHPDNCLAELWDTEFSEEAADCILPIHNILGRFLPSTIE</sequence>
<comment type="caution">
    <text evidence="1">The sequence shown here is derived from an EMBL/GenBank/DDBJ whole genome shotgun (WGS) entry which is preliminary data.</text>
</comment>
<name>A0A9N9ECL3_9GLOM</name>
<feature type="non-terminal residue" evidence="1">
    <location>
        <position position="175"/>
    </location>
</feature>
<gene>
    <name evidence="1" type="ORF">PBRASI_LOCUS11407</name>
</gene>
<dbReference type="AlphaFoldDB" id="A0A9N9ECL3"/>
<evidence type="ECO:0000313" key="1">
    <source>
        <dbReference type="EMBL" id="CAG8673065.1"/>
    </source>
</evidence>
<accession>A0A9N9ECL3</accession>